<reference evidence="2 3" key="1">
    <citation type="submission" date="2024-04" db="EMBL/GenBank/DDBJ databases">
        <title>Phyllosticta paracitricarpa is synonymous to the EU quarantine fungus P. citricarpa based on phylogenomic analyses.</title>
        <authorList>
            <consortium name="Lawrence Berkeley National Laboratory"/>
            <person name="Van Ingen-Buijs V.A."/>
            <person name="Van Westerhoven A.C."/>
            <person name="Haridas S."/>
            <person name="Skiadas P."/>
            <person name="Martin F."/>
            <person name="Groenewald J.Z."/>
            <person name="Crous P.W."/>
            <person name="Seidl M.F."/>
        </authorList>
    </citation>
    <scope>NUCLEOTIDE SEQUENCE [LARGE SCALE GENOMIC DNA]</scope>
    <source>
        <strain evidence="2 3">CBS 123374</strain>
    </source>
</reference>
<evidence type="ECO:0000313" key="2">
    <source>
        <dbReference type="EMBL" id="KAK8233691.1"/>
    </source>
</evidence>
<evidence type="ECO:0000256" key="1">
    <source>
        <dbReference type="SAM" id="MobiDB-lite"/>
    </source>
</evidence>
<name>A0ABR1YMG4_9PEZI</name>
<keyword evidence="3" id="KW-1185">Reference proteome</keyword>
<proteinExistence type="predicted"/>
<feature type="region of interest" description="Disordered" evidence="1">
    <location>
        <begin position="128"/>
        <end position="206"/>
    </location>
</feature>
<dbReference type="PANTHER" id="PTHR37331:SF1">
    <property type="entry name" value="YALI0F11671P"/>
    <property type="match status" value="1"/>
</dbReference>
<organism evidence="2 3">
    <name type="scientific">Phyllosticta capitalensis</name>
    <dbReference type="NCBI Taxonomy" id="121624"/>
    <lineage>
        <taxon>Eukaryota</taxon>
        <taxon>Fungi</taxon>
        <taxon>Dikarya</taxon>
        <taxon>Ascomycota</taxon>
        <taxon>Pezizomycotina</taxon>
        <taxon>Dothideomycetes</taxon>
        <taxon>Dothideomycetes incertae sedis</taxon>
        <taxon>Botryosphaeriales</taxon>
        <taxon>Phyllostictaceae</taxon>
        <taxon>Phyllosticta</taxon>
    </lineage>
</organism>
<dbReference type="Proteomes" id="UP001492380">
    <property type="component" value="Unassembled WGS sequence"/>
</dbReference>
<feature type="compositionally biased region" description="Low complexity" evidence="1">
    <location>
        <begin position="151"/>
        <end position="162"/>
    </location>
</feature>
<comment type="caution">
    <text evidence="2">The sequence shown here is derived from an EMBL/GenBank/DDBJ whole genome shotgun (WGS) entry which is preliminary data.</text>
</comment>
<feature type="compositionally biased region" description="Gly residues" evidence="1">
    <location>
        <begin position="176"/>
        <end position="203"/>
    </location>
</feature>
<dbReference type="PANTHER" id="PTHR37331">
    <property type="entry name" value="YALI0F11671P"/>
    <property type="match status" value="1"/>
</dbReference>
<sequence>MLLLWAPRASVLRSPPSLGRHARCLSTLPNNRNIYVHPTTSPSSPHDTYTLTLTPTSPPHAHLALGTTTALPVTPRSFRENPHFLKLVHSVLREHAIHDPTVRGAAAAYASSAGATLGSGGVGFIASGGTGLPPNHPSAQAARQAAKRSRPSNIPGSARSPTTPSPSPSSTPYSAYGGGGGAGGDGAGGASAQGGAGGGGRGGWVHVSDERRAPEYGRIAWPEDIFGSVEVDGKGEFVSEGGNYQESGTYRIVTNEGVLGLSGYLMGKVRAAVEDLEKQGVGR</sequence>
<gene>
    <name evidence="2" type="ORF">HDK90DRAFT_534405</name>
</gene>
<evidence type="ECO:0000313" key="3">
    <source>
        <dbReference type="Proteomes" id="UP001492380"/>
    </source>
</evidence>
<dbReference type="EMBL" id="JBBWRZ010000006">
    <property type="protein sequence ID" value="KAK8233691.1"/>
    <property type="molecule type" value="Genomic_DNA"/>
</dbReference>
<protein>
    <submittedName>
        <fullName evidence="2">Uncharacterized protein</fullName>
    </submittedName>
</protein>
<accession>A0ABR1YMG4</accession>